<gene>
    <name evidence="2" type="ORF">P3T76_015233</name>
</gene>
<reference evidence="2" key="1">
    <citation type="submission" date="2023-08" db="EMBL/GenBank/DDBJ databases">
        <title>Reference Genome Resource for the Citrus Pathogen Phytophthora citrophthora.</title>
        <authorList>
            <person name="Moller H."/>
            <person name="Coetzee B."/>
            <person name="Rose L.J."/>
            <person name="Van Niekerk J.M."/>
        </authorList>
    </citation>
    <scope>NUCLEOTIDE SEQUENCE</scope>
    <source>
        <strain evidence="2">STE-U-9442</strain>
    </source>
</reference>
<organism evidence="2 3">
    <name type="scientific">Phytophthora citrophthora</name>
    <dbReference type="NCBI Taxonomy" id="4793"/>
    <lineage>
        <taxon>Eukaryota</taxon>
        <taxon>Sar</taxon>
        <taxon>Stramenopiles</taxon>
        <taxon>Oomycota</taxon>
        <taxon>Peronosporomycetes</taxon>
        <taxon>Peronosporales</taxon>
        <taxon>Peronosporaceae</taxon>
        <taxon>Phytophthora</taxon>
    </lineage>
</organism>
<feature type="transmembrane region" description="Helical" evidence="1">
    <location>
        <begin position="43"/>
        <end position="65"/>
    </location>
</feature>
<proteinExistence type="predicted"/>
<protein>
    <submittedName>
        <fullName evidence="2">Uncharacterized protein</fullName>
    </submittedName>
</protein>
<keyword evidence="1" id="KW-0812">Transmembrane</keyword>
<keyword evidence="3" id="KW-1185">Reference proteome</keyword>
<evidence type="ECO:0000256" key="1">
    <source>
        <dbReference type="SAM" id="Phobius"/>
    </source>
</evidence>
<sequence length="79" mass="8842">MLEEPAAHNNPFPNVIIEIAYKNRSSQMLPAKLQRWMSNDSSVQIAIGIKVFVGVIHVLVVNIAGGRYRLPGSFRKPKQ</sequence>
<dbReference type="Proteomes" id="UP001259832">
    <property type="component" value="Unassembled WGS sequence"/>
</dbReference>
<evidence type="ECO:0000313" key="3">
    <source>
        <dbReference type="Proteomes" id="UP001259832"/>
    </source>
</evidence>
<name>A0AAD9FZM6_9STRA</name>
<dbReference type="AlphaFoldDB" id="A0AAD9FZM6"/>
<keyword evidence="1" id="KW-0472">Membrane</keyword>
<comment type="caution">
    <text evidence="2">The sequence shown here is derived from an EMBL/GenBank/DDBJ whole genome shotgun (WGS) entry which is preliminary data.</text>
</comment>
<accession>A0AAD9FZM6</accession>
<keyword evidence="1" id="KW-1133">Transmembrane helix</keyword>
<dbReference type="EMBL" id="JASMQC010000050">
    <property type="protein sequence ID" value="KAK1929281.1"/>
    <property type="molecule type" value="Genomic_DNA"/>
</dbReference>
<evidence type="ECO:0000313" key="2">
    <source>
        <dbReference type="EMBL" id="KAK1929281.1"/>
    </source>
</evidence>